<name>A0AC61PJX5_9FIRM</name>
<gene>
    <name evidence="1" type="ORF">SAMN06297397_1088</name>
</gene>
<accession>A0AC61PJX5</accession>
<dbReference type="Proteomes" id="UP000192328">
    <property type="component" value="Unassembled WGS sequence"/>
</dbReference>
<evidence type="ECO:0000313" key="2">
    <source>
        <dbReference type="Proteomes" id="UP000192328"/>
    </source>
</evidence>
<keyword evidence="1" id="KW-0645">Protease</keyword>
<proteinExistence type="predicted"/>
<sequence length="288" mass="32146">MMADNAIKAPNDSYRYRPVLFFALAYLFTWIFWLPAIFVSENLGAGFMMIGLIAPAVVSTVFVLVSGSDALKQDLKNKIIGFYKVKWQNVLLAILVFAGIVAVSILLSLPFGQSLKQFSLTEDFSFTGVGIGSALITVTVASIIEEVGWKGYCEDSIGNYMNWFWESMIFGVLWSFWHFPLLFIKGTYQAGLMVNPVYVINFFVSGIPLGFIITWVYLASDRSILACMIFHLTVNFMQEKIAMTPETKCVETVVVTIAAAIIVLANKEMFFGTKHVGRLLDTLQVQKA</sequence>
<comment type="caution">
    <text evidence="1">The sequence shown here is derived from an EMBL/GenBank/DDBJ whole genome shotgun (WGS) entry which is preliminary data.</text>
</comment>
<organism evidence="1 2">
    <name type="scientific">Aristaeella lactis</name>
    <dbReference type="NCBI Taxonomy" id="3046383"/>
    <lineage>
        <taxon>Bacteria</taxon>
        <taxon>Bacillati</taxon>
        <taxon>Bacillota</taxon>
        <taxon>Clostridia</taxon>
        <taxon>Eubacteriales</taxon>
        <taxon>Aristaeellaceae</taxon>
        <taxon>Aristaeella</taxon>
    </lineage>
</organism>
<keyword evidence="1" id="KW-0378">Hydrolase</keyword>
<keyword evidence="2" id="KW-1185">Reference proteome</keyword>
<reference evidence="1" key="1">
    <citation type="submission" date="2017-04" db="EMBL/GenBank/DDBJ databases">
        <authorList>
            <person name="Varghese N."/>
            <person name="Submissions S."/>
        </authorList>
    </citation>
    <scope>NUCLEOTIDE SEQUENCE</scope>
    <source>
        <strain evidence="1">WTE2008</strain>
    </source>
</reference>
<evidence type="ECO:0000313" key="1">
    <source>
        <dbReference type="EMBL" id="SMC50214.1"/>
    </source>
</evidence>
<protein>
    <submittedName>
        <fullName evidence="1">CAAX protease self-immunity</fullName>
    </submittedName>
</protein>
<dbReference type="EMBL" id="FWXZ01000002">
    <property type="protein sequence ID" value="SMC50214.1"/>
    <property type="molecule type" value="Genomic_DNA"/>
</dbReference>